<feature type="compositionally biased region" description="Polar residues" evidence="9">
    <location>
        <begin position="482"/>
        <end position="492"/>
    </location>
</feature>
<dbReference type="InterPro" id="IPR011009">
    <property type="entry name" value="Kinase-like_dom_sf"/>
</dbReference>
<keyword evidence="5" id="KW-0418">Kinase</keyword>
<dbReference type="InterPro" id="IPR017441">
    <property type="entry name" value="Protein_kinase_ATP_BS"/>
</dbReference>
<dbReference type="PANTHER" id="PTHR24346:SF82">
    <property type="entry name" value="KP78A-RELATED"/>
    <property type="match status" value="1"/>
</dbReference>
<name>A0ABP9ZD70_9FUNG</name>
<evidence type="ECO:0000256" key="8">
    <source>
        <dbReference type="SAM" id="Coils"/>
    </source>
</evidence>
<keyword evidence="6 7" id="KW-0067">ATP-binding</keyword>
<reference evidence="11 12" key="1">
    <citation type="submission" date="2024-04" db="EMBL/GenBank/DDBJ databases">
        <title>genome sequences of Mucor flavus KT1a and Helicostylum pulchrum KT1b strains isolated from the surface of a dry-aged beef.</title>
        <authorList>
            <person name="Toyotome T."/>
            <person name="Hosono M."/>
            <person name="Torimaru M."/>
            <person name="Fukuda K."/>
            <person name="Mikami N."/>
        </authorList>
    </citation>
    <scope>NUCLEOTIDE SEQUENCE [LARGE SCALE GENOMIC DNA]</scope>
    <source>
        <strain evidence="11 12">KT1a</strain>
    </source>
</reference>
<comment type="caution">
    <text evidence="11">The sequence shown here is derived from an EMBL/GenBank/DDBJ whole genome shotgun (WGS) entry which is preliminary data.</text>
</comment>
<feature type="region of interest" description="Disordered" evidence="9">
    <location>
        <begin position="701"/>
        <end position="738"/>
    </location>
</feature>
<evidence type="ECO:0000313" key="11">
    <source>
        <dbReference type="EMBL" id="GAA5817058.1"/>
    </source>
</evidence>
<dbReference type="SUPFAM" id="SSF56112">
    <property type="entry name" value="Protein kinase-like (PK-like)"/>
    <property type="match status" value="1"/>
</dbReference>
<evidence type="ECO:0000256" key="7">
    <source>
        <dbReference type="PROSITE-ProRule" id="PRU10141"/>
    </source>
</evidence>
<evidence type="ECO:0000256" key="5">
    <source>
        <dbReference type="ARBA" id="ARBA00022777"/>
    </source>
</evidence>
<dbReference type="Gene3D" id="1.10.510.10">
    <property type="entry name" value="Transferase(Phosphotransferase) domain 1"/>
    <property type="match status" value="1"/>
</dbReference>
<feature type="compositionally biased region" description="Low complexity" evidence="9">
    <location>
        <begin position="714"/>
        <end position="732"/>
    </location>
</feature>
<evidence type="ECO:0000256" key="9">
    <source>
        <dbReference type="SAM" id="MobiDB-lite"/>
    </source>
</evidence>
<dbReference type="Proteomes" id="UP001473302">
    <property type="component" value="Unassembled WGS sequence"/>
</dbReference>
<evidence type="ECO:0000313" key="12">
    <source>
        <dbReference type="Proteomes" id="UP001473302"/>
    </source>
</evidence>
<proteinExistence type="inferred from homology"/>
<evidence type="ECO:0000256" key="6">
    <source>
        <dbReference type="ARBA" id="ARBA00022840"/>
    </source>
</evidence>
<dbReference type="PROSITE" id="PS00107">
    <property type="entry name" value="PROTEIN_KINASE_ATP"/>
    <property type="match status" value="1"/>
</dbReference>
<keyword evidence="8" id="KW-0175">Coiled coil</keyword>
<evidence type="ECO:0000256" key="1">
    <source>
        <dbReference type="ARBA" id="ARBA00010791"/>
    </source>
</evidence>
<comment type="similarity">
    <text evidence="1">Belongs to the protein kinase superfamily. CAMK Ser/Thr protein kinase family. NIM1 subfamily.</text>
</comment>
<dbReference type="PANTHER" id="PTHR24346">
    <property type="entry name" value="MAP/MICROTUBULE AFFINITY-REGULATING KINASE"/>
    <property type="match status" value="1"/>
</dbReference>
<keyword evidence="12" id="KW-1185">Reference proteome</keyword>
<feature type="region of interest" description="Disordered" evidence="9">
    <location>
        <begin position="15"/>
        <end position="85"/>
    </location>
</feature>
<sequence>MGFNVADQFRKWKRNSTQRELPLENGVYRHHFEEPVTVSTATTTPPPQQPQQQPTIAVIADPSQPNKNVPKKLRKPPVKQYPPSPDTYLNGIGDYTFVRQVGQGKFSRVMLSYHCLTRKQVAVKIIDKRVHDYRVMSRLVREISLMEVLDHPNIVRLYETYETTDSLYLVMEYVDGFNLDEFLAQKGGRLNETEAKDIFRQMAAAMDYCHSKWVVHRDLKAPNILLTKDFKVKIADFGLGNRFGRRRLKTICGSMLYYSPEIINGQGYTGPEVDCWCLGVSLYRMTVGEEPFSRANTVGDLRKDVTAGQYVIPGYLSIGLRNTIKKCMSIDKYKRTRVHLALKDDPWLTDNGTLTDIFSYNTNSTTTVMSSVILSKDDELARLKKEKERLKFQHMRDMEEEKRSKKYIKRTIICHPKNPSIYFTSAVPHSAKPEDKYTNSETQRHLLFQKINEISHQIQLSSTQNAGKSPIRHLLRKLKQPESLNGNINSLPSNGSNTSTVSSSSSNAGATLAPPRTIVRKSASNMSLTQLYQRVAKDQVHYYTFHLTPQVAMQLPGIADSFTSLQQQDEFTMMLIIRGICDIMGITYHRDKNDHLICVMALSDYINEKPRSFYKLKRRDSKMAASNQSLSVQQHNAHDGGNTGSQASFSRSSAGDMNRSSYFGSSSKFSKFKKMTSHVLSSIFPYHSSTLVVQDSRSVRYPPFPTLNPNRTGSSQSSQNSQTHQENSENNQDQGQDKKPGVAIFAIEIISLSKEVTTQNRIMAIKLVKIEGSSKVFRIACGWLTGVIGQNITPAQLSDNFNNLTATIHGSSTDIPNMILQQQSKRLTRPKSVATLLPLSTMDNTFPSQLPLDSPPPSTGQFEKPV</sequence>
<feature type="coiled-coil region" evidence="8">
    <location>
        <begin position="373"/>
        <end position="400"/>
    </location>
</feature>
<dbReference type="PROSITE" id="PS50011">
    <property type="entry name" value="PROTEIN_KINASE_DOM"/>
    <property type="match status" value="1"/>
</dbReference>
<accession>A0ABP9ZD70</accession>
<keyword evidence="4 7" id="KW-0547">Nucleotide-binding</keyword>
<keyword evidence="3" id="KW-0808">Transferase</keyword>
<organism evidence="11 12">
    <name type="scientific">Mucor flavus</name>
    <dbReference type="NCBI Taxonomy" id="439312"/>
    <lineage>
        <taxon>Eukaryota</taxon>
        <taxon>Fungi</taxon>
        <taxon>Fungi incertae sedis</taxon>
        <taxon>Mucoromycota</taxon>
        <taxon>Mucoromycotina</taxon>
        <taxon>Mucoromycetes</taxon>
        <taxon>Mucorales</taxon>
        <taxon>Mucorineae</taxon>
        <taxon>Mucoraceae</taxon>
        <taxon>Mucor</taxon>
    </lineage>
</organism>
<gene>
    <name evidence="11" type="ORF">MFLAVUS_010595</name>
</gene>
<dbReference type="PROSITE" id="PS00108">
    <property type="entry name" value="PROTEIN_KINASE_ST"/>
    <property type="match status" value="1"/>
</dbReference>
<feature type="binding site" evidence="7">
    <location>
        <position position="124"/>
    </location>
    <ligand>
        <name>ATP</name>
        <dbReference type="ChEBI" id="CHEBI:30616"/>
    </ligand>
</feature>
<feature type="region of interest" description="Disordered" evidence="9">
    <location>
        <begin position="482"/>
        <end position="512"/>
    </location>
</feature>
<evidence type="ECO:0000256" key="3">
    <source>
        <dbReference type="ARBA" id="ARBA00022679"/>
    </source>
</evidence>
<evidence type="ECO:0000256" key="2">
    <source>
        <dbReference type="ARBA" id="ARBA00022527"/>
    </source>
</evidence>
<dbReference type="Pfam" id="PF00069">
    <property type="entry name" value="Pkinase"/>
    <property type="match status" value="1"/>
</dbReference>
<feature type="domain" description="Protein kinase" evidence="10">
    <location>
        <begin position="95"/>
        <end position="348"/>
    </location>
</feature>
<protein>
    <recommendedName>
        <fullName evidence="10">Protein kinase domain-containing protein</fullName>
    </recommendedName>
</protein>
<keyword evidence="2" id="KW-0723">Serine/threonine-protein kinase</keyword>
<dbReference type="SMART" id="SM00220">
    <property type="entry name" value="S_TKc"/>
    <property type="match status" value="1"/>
</dbReference>
<feature type="compositionally biased region" description="Polar residues" evidence="9">
    <location>
        <begin position="624"/>
        <end position="635"/>
    </location>
</feature>
<feature type="region of interest" description="Disordered" evidence="9">
    <location>
        <begin position="624"/>
        <end position="655"/>
    </location>
</feature>
<feature type="compositionally biased region" description="Low complexity" evidence="9">
    <location>
        <begin position="493"/>
        <end position="511"/>
    </location>
</feature>
<dbReference type="InterPro" id="IPR008271">
    <property type="entry name" value="Ser/Thr_kinase_AS"/>
</dbReference>
<dbReference type="InterPro" id="IPR000719">
    <property type="entry name" value="Prot_kinase_dom"/>
</dbReference>
<dbReference type="EMBL" id="BAABUK010000037">
    <property type="protein sequence ID" value="GAA5817058.1"/>
    <property type="molecule type" value="Genomic_DNA"/>
</dbReference>
<feature type="region of interest" description="Disordered" evidence="9">
    <location>
        <begin position="845"/>
        <end position="866"/>
    </location>
</feature>
<feature type="compositionally biased region" description="Polar residues" evidence="9">
    <location>
        <begin position="644"/>
        <end position="655"/>
    </location>
</feature>
<evidence type="ECO:0000259" key="10">
    <source>
        <dbReference type="PROSITE" id="PS50011"/>
    </source>
</evidence>
<evidence type="ECO:0000256" key="4">
    <source>
        <dbReference type="ARBA" id="ARBA00022741"/>
    </source>
</evidence>